<organism evidence="4 5">
    <name type="scientific">Stappia albiluteola</name>
    <dbReference type="NCBI Taxonomy" id="2758565"/>
    <lineage>
        <taxon>Bacteria</taxon>
        <taxon>Pseudomonadati</taxon>
        <taxon>Pseudomonadota</taxon>
        <taxon>Alphaproteobacteria</taxon>
        <taxon>Hyphomicrobiales</taxon>
        <taxon>Stappiaceae</taxon>
        <taxon>Stappia</taxon>
    </lineage>
</organism>
<evidence type="ECO:0000259" key="3">
    <source>
        <dbReference type="PROSITE" id="PS01031"/>
    </source>
</evidence>
<feature type="domain" description="SHSP" evidence="3">
    <location>
        <begin position="39"/>
        <end position="153"/>
    </location>
</feature>
<dbReference type="InterPro" id="IPR008978">
    <property type="entry name" value="HSP20-like_chaperone"/>
</dbReference>
<dbReference type="InterPro" id="IPR002068">
    <property type="entry name" value="A-crystallin/Hsp20_dom"/>
</dbReference>
<dbReference type="AlphaFoldDB" id="A0A839AGS6"/>
<dbReference type="RefSeq" id="WP_182166488.1">
    <property type="nucleotide sequence ID" value="NZ_JACFXV010000061.1"/>
</dbReference>
<sequence>MKSLLPSLWDEKSDPFANLGQDLNRVFADFSKRFPAFGGSGEGTFPALDVNETDRGLEISVEVPGVSEKDIDVSVVGRMLTVKGEKRASKEVSEENRHVSERSYGAFRRTLTLPFEPDPAKVEAHMDNGVLTISLPKPPEEVRKTAKIEVKRKA</sequence>
<reference evidence="4 5" key="1">
    <citation type="submission" date="2020-07" db="EMBL/GenBank/DDBJ databases">
        <title>Stappia sp., F7233, whole genome shotgun sequencing project.</title>
        <authorList>
            <person name="Jiang S."/>
            <person name="Liu Z.W."/>
            <person name="Du Z.J."/>
        </authorList>
    </citation>
    <scope>NUCLEOTIDE SEQUENCE [LARGE SCALE GENOMIC DNA]</scope>
    <source>
        <strain evidence="4 5">F7233</strain>
    </source>
</reference>
<proteinExistence type="inferred from homology"/>
<comment type="similarity">
    <text evidence="1 2">Belongs to the small heat shock protein (HSP20) family.</text>
</comment>
<dbReference type="Proteomes" id="UP000541109">
    <property type="component" value="Unassembled WGS sequence"/>
</dbReference>
<dbReference type="PROSITE" id="PS01031">
    <property type="entry name" value="SHSP"/>
    <property type="match status" value="1"/>
</dbReference>
<dbReference type="Pfam" id="PF00011">
    <property type="entry name" value="HSP20"/>
    <property type="match status" value="1"/>
</dbReference>
<dbReference type="InterPro" id="IPR031107">
    <property type="entry name" value="Small_HSP"/>
</dbReference>
<dbReference type="CDD" id="cd06464">
    <property type="entry name" value="ACD_sHsps-like"/>
    <property type="match status" value="1"/>
</dbReference>
<evidence type="ECO:0000313" key="4">
    <source>
        <dbReference type="EMBL" id="MBA5778345.1"/>
    </source>
</evidence>
<evidence type="ECO:0000256" key="1">
    <source>
        <dbReference type="PROSITE-ProRule" id="PRU00285"/>
    </source>
</evidence>
<evidence type="ECO:0000256" key="2">
    <source>
        <dbReference type="RuleBase" id="RU003616"/>
    </source>
</evidence>
<comment type="caution">
    <text evidence="4">The sequence shown here is derived from an EMBL/GenBank/DDBJ whole genome shotgun (WGS) entry which is preliminary data.</text>
</comment>
<accession>A0A839AGS6</accession>
<keyword evidence="5" id="KW-1185">Reference proteome</keyword>
<dbReference type="EMBL" id="JACFXV010000061">
    <property type="protein sequence ID" value="MBA5778345.1"/>
    <property type="molecule type" value="Genomic_DNA"/>
</dbReference>
<evidence type="ECO:0000313" key="5">
    <source>
        <dbReference type="Proteomes" id="UP000541109"/>
    </source>
</evidence>
<dbReference type="Gene3D" id="2.60.40.790">
    <property type="match status" value="1"/>
</dbReference>
<dbReference type="SUPFAM" id="SSF49764">
    <property type="entry name" value="HSP20-like chaperones"/>
    <property type="match status" value="1"/>
</dbReference>
<protein>
    <submittedName>
        <fullName evidence="4">Hsp20/alpha crystallin family protein</fullName>
    </submittedName>
</protein>
<name>A0A839AGS6_9HYPH</name>
<gene>
    <name evidence="4" type="ORF">H2509_14545</name>
</gene>
<dbReference type="PANTHER" id="PTHR11527">
    <property type="entry name" value="HEAT-SHOCK PROTEIN 20 FAMILY MEMBER"/>
    <property type="match status" value="1"/>
</dbReference>